<protein>
    <submittedName>
        <fullName evidence="1">Uncharacterized protein</fullName>
    </submittedName>
</protein>
<evidence type="ECO:0000313" key="2">
    <source>
        <dbReference type="Proteomes" id="UP000225045"/>
    </source>
</evidence>
<dbReference type="Proteomes" id="UP000225045">
    <property type="component" value="Segment"/>
</dbReference>
<gene>
    <name evidence="1" type="primary">53</name>
    <name evidence="1" type="ORF">WILDE_53</name>
</gene>
<name>A0A0U4JFA5_9CAUD</name>
<organism evidence="1 2">
    <name type="scientific">Arthrobacter phage Wilde</name>
    <dbReference type="NCBI Taxonomy" id="1772323"/>
    <lineage>
        <taxon>Viruses</taxon>
        <taxon>Duplodnaviria</taxon>
        <taxon>Heunggongvirae</taxon>
        <taxon>Uroviricota</taxon>
        <taxon>Caudoviricetes</taxon>
        <taxon>Tankvirus</taxon>
        <taxon>Tankvirus tank</taxon>
    </lineage>
</organism>
<accession>A0A0U4JFA5</accession>
<proteinExistence type="predicted"/>
<evidence type="ECO:0000313" key="1">
    <source>
        <dbReference type="EMBL" id="ALY10837.1"/>
    </source>
</evidence>
<sequence>MNGMKIEIDLAQLGFEGYDEDGEYIGGGASIKDLVVEAAAAKLVKHSDGQMQREVRERIDKLFTTEIEAKVKEKVAEAFDAPIQRTTPWGETKGEPTSVLEIIRESLEKFLKANRSRNRSSYDPAGNLEEVVDDATRDLMNKEFRAAIEEAKKGVVVTVNKKALEAAVAVLSK</sequence>
<dbReference type="EMBL" id="KU160673">
    <property type="protein sequence ID" value="ALY10837.1"/>
    <property type="molecule type" value="Genomic_DNA"/>
</dbReference>
<reference evidence="1 2" key="1">
    <citation type="submission" date="2015-11" db="EMBL/GenBank/DDBJ databases">
        <authorList>
            <person name="Menninger J.E."/>
            <person name="Lamey M.E."/>
            <person name="Lindemann J.M."/>
            <person name="Martynyuk T."/>
            <person name="Mele F.E."/>
            <person name="Nabua C.T."/>
            <person name="Napoli C.K."/>
            <person name="Santiago L.M."/>
            <person name="Sweetman A.T."/>
            <person name="Weinstein J.L."/>
            <person name="Barrett N.A."/>
            <person name="Buerkert T.R."/>
            <person name="Cautela J.A."/>
            <person name="Egan M.S."/>
            <person name="Erb J.E."/>
            <person name="Garrigan K.E."/>
            <person name="Hagan D.J."/>
            <person name="Hartwell M.C."/>
            <person name="Hyduchak K.M."/>
            <person name="Jacob A.E."/>
            <person name="DeNigris D.M."/>
            <person name="London S.C."/>
            <person name="King-Smith C."/>
            <person name="Lee-Soety J.Y."/>
            <person name="Bradley K.W."/>
            <person name="Asai D.J."/>
            <person name="Bowman C.A."/>
            <person name="Russell D.A."/>
            <person name="Pope W.H."/>
            <person name="Jacobs-Sera D."/>
            <person name="Hendrix R.W."/>
            <person name="Hatfull G.F."/>
        </authorList>
    </citation>
    <scope>NUCLEOTIDE SEQUENCE [LARGE SCALE GENOMIC DNA]</scope>
</reference>